<gene>
    <name evidence="2" type="ORF">FW784_04465</name>
</gene>
<organism evidence="2 3">
    <name type="scientific">Cognatilysobacter lacus</name>
    <dbReference type="NCBI Taxonomy" id="1643323"/>
    <lineage>
        <taxon>Bacteria</taxon>
        <taxon>Pseudomonadati</taxon>
        <taxon>Pseudomonadota</taxon>
        <taxon>Gammaproteobacteria</taxon>
        <taxon>Lysobacterales</taxon>
        <taxon>Lysobacteraceae</taxon>
        <taxon>Cognatilysobacter</taxon>
    </lineage>
</organism>
<accession>A0A5D8Z7B3</accession>
<dbReference type="Proteomes" id="UP000323164">
    <property type="component" value="Unassembled WGS sequence"/>
</dbReference>
<evidence type="ECO:0000313" key="3">
    <source>
        <dbReference type="Proteomes" id="UP000323164"/>
    </source>
</evidence>
<evidence type="ECO:0000313" key="2">
    <source>
        <dbReference type="EMBL" id="TZF90671.1"/>
    </source>
</evidence>
<dbReference type="RefSeq" id="WP_149352162.1">
    <property type="nucleotide sequence ID" value="NZ_VTRV01000031.1"/>
</dbReference>
<reference evidence="2 3" key="1">
    <citation type="submission" date="2019-08" db="EMBL/GenBank/DDBJ databases">
        <title>Draft genome sequence of Lysobacter sp. UKS-15.</title>
        <authorList>
            <person name="Im W.-T."/>
        </authorList>
    </citation>
    <scope>NUCLEOTIDE SEQUENCE [LARGE SCALE GENOMIC DNA]</scope>
    <source>
        <strain evidence="2 3">UKS-15</strain>
    </source>
</reference>
<dbReference type="OrthoDB" id="6050270at2"/>
<keyword evidence="1" id="KW-0732">Signal</keyword>
<feature type="chain" id="PRO_5023042722" evidence="1">
    <location>
        <begin position="22"/>
        <end position="141"/>
    </location>
</feature>
<name>A0A5D8Z7B3_9GAMM</name>
<evidence type="ECO:0000256" key="1">
    <source>
        <dbReference type="SAM" id="SignalP"/>
    </source>
</evidence>
<protein>
    <submittedName>
        <fullName evidence="2">Uncharacterized protein</fullName>
    </submittedName>
</protein>
<dbReference type="AlphaFoldDB" id="A0A5D8Z7B3"/>
<sequence length="141" mass="14999">MKLTSLFIAAAALGAAAPALAEVAQCDANYHQEGSFLSGRRFTTYGDVQVPAAKVFKTLYAEVLKTGFRVAASDKEMGTINAEQLTNDGAQQVTIPWNIVVEARKDGGSRITVVKSTPPGYATSEKAQHTMMCSVIDSAKK</sequence>
<proteinExistence type="predicted"/>
<feature type="signal peptide" evidence="1">
    <location>
        <begin position="1"/>
        <end position="21"/>
    </location>
</feature>
<comment type="caution">
    <text evidence="2">The sequence shown here is derived from an EMBL/GenBank/DDBJ whole genome shotgun (WGS) entry which is preliminary data.</text>
</comment>
<keyword evidence="3" id="KW-1185">Reference proteome</keyword>
<dbReference type="EMBL" id="VTRV01000031">
    <property type="protein sequence ID" value="TZF90671.1"/>
    <property type="molecule type" value="Genomic_DNA"/>
</dbReference>